<name>A0A8S3WVD5_PARAO</name>
<feature type="compositionally biased region" description="Polar residues" evidence="4">
    <location>
        <begin position="42"/>
        <end position="54"/>
    </location>
</feature>
<dbReference type="GO" id="GO:0005737">
    <property type="term" value="C:cytoplasm"/>
    <property type="evidence" value="ECO:0007669"/>
    <property type="project" value="TreeGrafter"/>
</dbReference>
<feature type="repeat" description="WD" evidence="3">
    <location>
        <begin position="405"/>
        <end position="430"/>
    </location>
</feature>
<reference evidence="6" key="1">
    <citation type="submission" date="2021-04" db="EMBL/GenBank/DDBJ databases">
        <authorList>
            <person name="Tunstrom K."/>
        </authorList>
    </citation>
    <scope>NUCLEOTIDE SEQUENCE</scope>
</reference>
<keyword evidence="2" id="KW-0677">Repeat</keyword>
<evidence type="ECO:0000256" key="2">
    <source>
        <dbReference type="ARBA" id="ARBA00022737"/>
    </source>
</evidence>
<feature type="repeat" description="WD" evidence="3">
    <location>
        <begin position="231"/>
        <end position="270"/>
    </location>
</feature>
<evidence type="ECO:0000259" key="5">
    <source>
        <dbReference type="PROSITE" id="PS50181"/>
    </source>
</evidence>
<dbReference type="AlphaFoldDB" id="A0A8S3WVD5"/>
<feature type="compositionally biased region" description="Polar residues" evidence="4">
    <location>
        <begin position="24"/>
        <end position="33"/>
    </location>
</feature>
<dbReference type="EMBL" id="CAJQZP010000774">
    <property type="protein sequence ID" value="CAG4984431.1"/>
    <property type="molecule type" value="Genomic_DNA"/>
</dbReference>
<feature type="repeat" description="WD" evidence="3">
    <location>
        <begin position="271"/>
        <end position="310"/>
    </location>
</feature>
<feature type="repeat" description="WD" evidence="3">
    <location>
        <begin position="311"/>
        <end position="350"/>
    </location>
</feature>
<evidence type="ECO:0000256" key="1">
    <source>
        <dbReference type="ARBA" id="ARBA00022574"/>
    </source>
</evidence>
<dbReference type="Proteomes" id="UP000691718">
    <property type="component" value="Unassembled WGS sequence"/>
</dbReference>
<dbReference type="PANTHER" id="PTHR19849:SF1">
    <property type="entry name" value="F-BOX_WD REPEAT-CONTAINING PROTEIN 7"/>
    <property type="match status" value="1"/>
</dbReference>
<dbReference type="PROSITE" id="PS50082">
    <property type="entry name" value="WD_REPEATS_2"/>
    <property type="match status" value="6"/>
</dbReference>
<feature type="repeat" description="WD" evidence="3">
    <location>
        <begin position="434"/>
        <end position="473"/>
    </location>
</feature>
<dbReference type="GO" id="GO:0010992">
    <property type="term" value="P:ubiquitin recycling"/>
    <property type="evidence" value="ECO:0007669"/>
    <property type="project" value="TreeGrafter"/>
</dbReference>
<keyword evidence="1 3" id="KW-0853">WD repeat</keyword>
<dbReference type="InterPro" id="IPR001810">
    <property type="entry name" value="F-box_dom"/>
</dbReference>
<sequence length="526" mass="58874">MHAYNLRKRGCEAPESRSAKRFSSKGNTPSASASGIEHSPNIACQPSSSNSTQGPPELGKWLRRKHRFQTWSNEEKIQAVHALINSCSGDIESRLQQDFISQLPNELALTVLGYLKPKDLMRMAQICRHWRTLADDNLLWKEQCRRTGITTLNEMPPPLLLASPWKSTYMRQYIIEKNWLHKPVNNPIIMRCQNDHYITCLQFYENRILTGSYDMTLKLWCANTGTCLRTFVGHFGGVSSCQMGGDLVISGSTDCTLRVWNAMTGECLQVLTGHTGTVRCMRLYQNRVVSGSRDATLRVWSIPDGRCLQVLAGHSNTVRCVQYDGKLVVSGANDFLVKVWNPETGVCLHTMSGHTDSVYGLKFDGIHVVSASLDTSICVWDVESGQLKHTLTRNRTLTCVLQLQSNILVSGNVDATVKIWDITTGHCLHTLSGFNKHESAVTSLQLSNRFVITSSVDGMVKLWDIHTGEFIRNLVESNSGISVRVRRRIRASATKLICAVSSRFGNEETKLLVLDFDVPNDYSGNY</sequence>
<evidence type="ECO:0000313" key="6">
    <source>
        <dbReference type="EMBL" id="CAG4984431.1"/>
    </source>
</evidence>
<dbReference type="OrthoDB" id="190105at2759"/>
<feature type="domain" description="F-box" evidence="5">
    <location>
        <begin position="97"/>
        <end position="143"/>
    </location>
</feature>
<dbReference type="Pfam" id="PF00400">
    <property type="entry name" value="WD40"/>
    <property type="match status" value="7"/>
</dbReference>
<evidence type="ECO:0000313" key="7">
    <source>
        <dbReference type="Proteomes" id="UP000691718"/>
    </source>
</evidence>
<dbReference type="SMART" id="SM00320">
    <property type="entry name" value="WD40"/>
    <property type="match status" value="7"/>
</dbReference>
<evidence type="ECO:0000256" key="4">
    <source>
        <dbReference type="SAM" id="MobiDB-lite"/>
    </source>
</evidence>
<dbReference type="InterPro" id="IPR019775">
    <property type="entry name" value="WD40_repeat_CS"/>
</dbReference>
<dbReference type="GO" id="GO:0043161">
    <property type="term" value="P:proteasome-mediated ubiquitin-dependent protein catabolic process"/>
    <property type="evidence" value="ECO:0007669"/>
    <property type="project" value="TreeGrafter"/>
</dbReference>
<feature type="repeat" description="WD" evidence="3">
    <location>
        <begin position="351"/>
        <end position="390"/>
    </location>
</feature>
<dbReference type="PROSITE" id="PS50181">
    <property type="entry name" value="FBOX"/>
    <property type="match status" value="1"/>
</dbReference>
<organism evidence="6 7">
    <name type="scientific">Parnassius apollo</name>
    <name type="common">Apollo butterfly</name>
    <name type="synonym">Papilio apollo</name>
    <dbReference type="NCBI Taxonomy" id="110799"/>
    <lineage>
        <taxon>Eukaryota</taxon>
        <taxon>Metazoa</taxon>
        <taxon>Ecdysozoa</taxon>
        <taxon>Arthropoda</taxon>
        <taxon>Hexapoda</taxon>
        <taxon>Insecta</taxon>
        <taxon>Pterygota</taxon>
        <taxon>Neoptera</taxon>
        <taxon>Endopterygota</taxon>
        <taxon>Lepidoptera</taxon>
        <taxon>Glossata</taxon>
        <taxon>Ditrysia</taxon>
        <taxon>Papilionoidea</taxon>
        <taxon>Papilionidae</taxon>
        <taxon>Parnassiinae</taxon>
        <taxon>Parnassini</taxon>
        <taxon>Parnassius</taxon>
        <taxon>Parnassius</taxon>
    </lineage>
</organism>
<dbReference type="GO" id="GO:0005634">
    <property type="term" value="C:nucleus"/>
    <property type="evidence" value="ECO:0007669"/>
    <property type="project" value="TreeGrafter"/>
</dbReference>
<dbReference type="PANTHER" id="PTHR19849">
    <property type="entry name" value="PHOSPHOLIPASE A-2-ACTIVATING PROTEIN"/>
    <property type="match status" value="1"/>
</dbReference>
<dbReference type="PROSITE" id="PS00678">
    <property type="entry name" value="WD_REPEATS_1"/>
    <property type="match status" value="4"/>
</dbReference>
<protein>
    <submittedName>
        <fullName evidence="6">(apollo) hypothetical protein</fullName>
    </submittedName>
</protein>
<dbReference type="CDD" id="cd00200">
    <property type="entry name" value="WD40"/>
    <property type="match status" value="1"/>
</dbReference>
<accession>A0A8S3WVD5</accession>
<evidence type="ECO:0000256" key="3">
    <source>
        <dbReference type="PROSITE-ProRule" id="PRU00221"/>
    </source>
</evidence>
<gene>
    <name evidence="6" type="ORF">PAPOLLO_LOCUS10856</name>
</gene>
<dbReference type="SMART" id="SM00256">
    <property type="entry name" value="FBOX"/>
    <property type="match status" value="1"/>
</dbReference>
<dbReference type="PROSITE" id="PS50294">
    <property type="entry name" value="WD_REPEATS_REGION"/>
    <property type="match status" value="4"/>
</dbReference>
<keyword evidence="7" id="KW-1185">Reference proteome</keyword>
<feature type="region of interest" description="Disordered" evidence="4">
    <location>
        <begin position="1"/>
        <end position="58"/>
    </location>
</feature>
<proteinExistence type="predicted"/>
<dbReference type="Pfam" id="PF12937">
    <property type="entry name" value="F-box-like"/>
    <property type="match status" value="1"/>
</dbReference>
<feature type="compositionally biased region" description="Basic and acidic residues" evidence="4">
    <location>
        <begin position="9"/>
        <end position="18"/>
    </location>
</feature>
<dbReference type="InterPro" id="IPR001680">
    <property type="entry name" value="WD40_rpt"/>
</dbReference>
<dbReference type="GO" id="GO:0043130">
    <property type="term" value="F:ubiquitin binding"/>
    <property type="evidence" value="ECO:0007669"/>
    <property type="project" value="TreeGrafter"/>
</dbReference>
<comment type="caution">
    <text evidence="6">The sequence shown here is derived from an EMBL/GenBank/DDBJ whole genome shotgun (WGS) entry which is preliminary data.</text>
</comment>